<dbReference type="PROSITE" id="PS51007">
    <property type="entry name" value="CYTC"/>
    <property type="match status" value="1"/>
</dbReference>
<evidence type="ECO:0000256" key="3">
    <source>
        <dbReference type="ARBA" id="ARBA00022723"/>
    </source>
</evidence>
<keyword evidence="5 6" id="KW-0408">Iron</keyword>
<evidence type="ECO:0000313" key="8">
    <source>
        <dbReference type="EMBL" id="VFB02944.1"/>
    </source>
</evidence>
<dbReference type="PRINTS" id="PR00606">
    <property type="entry name" value="CYTCHROMECID"/>
</dbReference>
<keyword evidence="2 6" id="KW-0349">Heme</keyword>
<dbReference type="EMBL" id="LR215974">
    <property type="protein sequence ID" value="VFB02944.1"/>
    <property type="molecule type" value="Genomic_DNA"/>
</dbReference>
<comment type="PTM">
    <text evidence="6">Binds 1 heme c group covalently per subunit.</text>
</comment>
<accession>A0A4V6IDC5</accession>
<dbReference type="KEGG" id="ctai:NCTC12078_00930"/>
<evidence type="ECO:0000256" key="2">
    <source>
        <dbReference type="ARBA" id="ARBA00022617"/>
    </source>
</evidence>
<dbReference type="AlphaFoldDB" id="A0A4V6IDC5"/>
<gene>
    <name evidence="8" type="primary">cyt</name>
    <name evidence="8" type="ORF">NCTC12078_00930</name>
</gene>
<evidence type="ECO:0000256" key="6">
    <source>
        <dbReference type="PIRSR" id="PIRSR602324-1"/>
    </source>
</evidence>
<evidence type="ECO:0000256" key="5">
    <source>
        <dbReference type="ARBA" id="ARBA00023004"/>
    </source>
</evidence>
<feature type="domain" description="Cytochrome c" evidence="7">
    <location>
        <begin position="38"/>
        <end position="121"/>
    </location>
</feature>
<evidence type="ECO:0000313" key="9">
    <source>
        <dbReference type="Proteomes" id="UP000290013"/>
    </source>
</evidence>
<evidence type="ECO:0000259" key="7">
    <source>
        <dbReference type="PROSITE" id="PS51007"/>
    </source>
</evidence>
<dbReference type="SUPFAM" id="SSF46626">
    <property type="entry name" value="Cytochrome c"/>
    <property type="match status" value="1"/>
</dbReference>
<dbReference type="Gene3D" id="1.10.760.10">
    <property type="entry name" value="Cytochrome c-like domain"/>
    <property type="match status" value="1"/>
</dbReference>
<dbReference type="InterPro" id="IPR036909">
    <property type="entry name" value="Cyt_c-like_dom_sf"/>
</dbReference>
<proteinExistence type="predicted"/>
<feature type="binding site" description="covalent" evidence="6">
    <location>
        <position position="56"/>
    </location>
    <ligand>
        <name>heme c</name>
        <dbReference type="ChEBI" id="CHEBI:61717"/>
    </ligand>
</feature>
<protein>
    <submittedName>
        <fullName evidence="8">Cytochrome c552</fullName>
    </submittedName>
</protein>
<name>A0A4V6IDC5_9FLAO</name>
<feature type="binding site" description="covalent" evidence="6">
    <location>
        <position position="99"/>
    </location>
    <ligand>
        <name>heme c</name>
        <dbReference type="ChEBI" id="CHEBI:61717"/>
    </ligand>
</feature>
<dbReference type="Pfam" id="PF00034">
    <property type="entry name" value="Cytochrom_C"/>
    <property type="match status" value="1"/>
</dbReference>
<dbReference type="Proteomes" id="UP000290013">
    <property type="component" value="Chromosome"/>
</dbReference>
<keyword evidence="4" id="KW-0249">Electron transport</keyword>
<dbReference type="InterPro" id="IPR009056">
    <property type="entry name" value="Cyt_c-like_dom"/>
</dbReference>
<keyword evidence="3 6" id="KW-0479">Metal-binding</keyword>
<dbReference type="GO" id="GO:0009055">
    <property type="term" value="F:electron transfer activity"/>
    <property type="evidence" value="ECO:0007669"/>
    <property type="project" value="InterPro"/>
</dbReference>
<dbReference type="GO" id="GO:0020037">
    <property type="term" value="F:heme binding"/>
    <property type="evidence" value="ECO:0007669"/>
    <property type="project" value="InterPro"/>
</dbReference>
<keyword evidence="1" id="KW-0813">Transport</keyword>
<evidence type="ECO:0000256" key="1">
    <source>
        <dbReference type="ARBA" id="ARBA00022448"/>
    </source>
</evidence>
<dbReference type="RefSeq" id="WP_130913674.1">
    <property type="nucleotide sequence ID" value="NZ_LR215974.1"/>
</dbReference>
<evidence type="ECO:0000256" key="4">
    <source>
        <dbReference type="ARBA" id="ARBA00022982"/>
    </source>
</evidence>
<feature type="binding site" description="covalent" evidence="6">
    <location>
        <position position="52"/>
    </location>
    <ligand>
        <name>heme c</name>
        <dbReference type="ChEBI" id="CHEBI:61717"/>
    </ligand>
</feature>
<sequence>MKHLYLAVTAILFLFSCSKKENLEAQQTDTDDVPSPVVKNISGQALIETSDCMSCHNVTEKMIGPSYQEIAARYSEKDIEKLASKIIEGGSGAWGDVPMAPHSQFSKDDAKKMVEYILKQKK</sequence>
<dbReference type="InterPro" id="IPR002324">
    <property type="entry name" value="Cyt_c_ID"/>
</dbReference>
<reference evidence="8 9" key="1">
    <citation type="submission" date="2019-02" db="EMBL/GenBank/DDBJ databases">
        <authorList>
            <consortium name="Pathogen Informatics"/>
        </authorList>
    </citation>
    <scope>NUCLEOTIDE SEQUENCE [LARGE SCALE GENOMIC DNA]</scope>
    <source>
        <strain evidence="8 9">3012STDY6944375</strain>
    </source>
</reference>
<dbReference type="GO" id="GO:0005506">
    <property type="term" value="F:iron ion binding"/>
    <property type="evidence" value="ECO:0007669"/>
    <property type="project" value="InterPro"/>
</dbReference>
<organism evidence="8 9">
    <name type="scientific">Chryseobacterium taihuense</name>
    <dbReference type="NCBI Taxonomy" id="1141221"/>
    <lineage>
        <taxon>Bacteria</taxon>
        <taxon>Pseudomonadati</taxon>
        <taxon>Bacteroidota</taxon>
        <taxon>Flavobacteriia</taxon>
        <taxon>Flavobacteriales</taxon>
        <taxon>Weeksellaceae</taxon>
        <taxon>Chryseobacterium group</taxon>
        <taxon>Chryseobacterium</taxon>
    </lineage>
</organism>
<dbReference type="PROSITE" id="PS51257">
    <property type="entry name" value="PROKAR_LIPOPROTEIN"/>
    <property type="match status" value="1"/>
</dbReference>